<name>A0A7J7J0H1_BUGNE</name>
<dbReference type="Proteomes" id="UP000593567">
    <property type="component" value="Unassembled WGS sequence"/>
</dbReference>
<feature type="transmembrane region" description="Helical" evidence="6">
    <location>
        <begin position="157"/>
        <end position="179"/>
    </location>
</feature>
<protein>
    <submittedName>
        <fullName evidence="7">CACFD1</fullName>
    </submittedName>
</protein>
<evidence type="ECO:0000256" key="2">
    <source>
        <dbReference type="ARBA" id="ARBA00010023"/>
    </source>
</evidence>
<keyword evidence="5 6" id="KW-0472">Membrane</keyword>
<evidence type="ECO:0000256" key="3">
    <source>
        <dbReference type="ARBA" id="ARBA00022692"/>
    </source>
</evidence>
<dbReference type="PANTHER" id="PTHR13314:SF2">
    <property type="entry name" value="CALCIUM CHANNEL FLOWER HOMOLOG"/>
    <property type="match status" value="1"/>
</dbReference>
<gene>
    <name evidence="7" type="ORF">EB796_022042</name>
</gene>
<feature type="transmembrane region" description="Helical" evidence="6">
    <location>
        <begin position="195"/>
        <end position="217"/>
    </location>
</feature>
<comment type="subcellular location">
    <subcellularLocation>
        <location evidence="1">Endomembrane system</location>
        <topology evidence="1">Multi-pass membrane protein</topology>
    </subcellularLocation>
</comment>
<evidence type="ECO:0000256" key="5">
    <source>
        <dbReference type="ARBA" id="ARBA00023136"/>
    </source>
</evidence>
<keyword evidence="8" id="KW-1185">Reference proteome</keyword>
<dbReference type="AlphaFoldDB" id="A0A7J7J0H1"/>
<dbReference type="GO" id="GO:0016192">
    <property type="term" value="P:vesicle-mediated transport"/>
    <property type="evidence" value="ECO:0007669"/>
    <property type="project" value="TreeGrafter"/>
</dbReference>
<dbReference type="EMBL" id="VXIV02003216">
    <property type="protein sequence ID" value="KAF6019679.1"/>
    <property type="molecule type" value="Genomic_DNA"/>
</dbReference>
<proteinExistence type="inferred from homology"/>
<evidence type="ECO:0000313" key="8">
    <source>
        <dbReference type="Proteomes" id="UP000593567"/>
    </source>
</evidence>
<reference evidence="7" key="1">
    <citation type="submission" date="2020-06" db="EMBL/GenBank/DDBJ databases">
        <title>Draft genome of Bugula neritina, a colonial animal packing powerful symbionts and potential medicines.</title>
        <authorList>
            <person name="Rayko M."/>
        </authorList>
    </citation>
    <scope>NUCLEOTIDE SEQUENCE [LARGE SCALE GENOMIC DNA]</scope>
    <source>
        <strain evidence="7">Kwan_BN1</strain>
    </source>
</reference>
<comment type="caution">
    <text evidence="7">The sequence shown here is derived from an EMBL/GenBank/DDBJ whole genome shotgun (WGS) entry which is preliminary data.</text>
</comment>
<dbReference type="InterPro" id="IPR019365">
    <property type="entry name" value="TVP18/Ca-channel_flower"/>
</dbReference>
<feature type="transmembrane region" description="Helical" evidence="6">
    <location>
        <begin position="55"/>
        <end position="76"/>
    </location>
</feature>
<dbReference type="GO" id="GO:0012505">
    <property type="term" value="C:endomembrane system"/>
    <property type="evidence" value="ECO:0007669"/>
    <property type="project" value="UniProtKB-SubCell"/>
</dbReference>
<dbReference type="Pfam" id="PF10233">
    <property type="entry name" value="Cg6151-P"/>
    <property type="match status" value="1"/>
</dbReference>
<dbReference type="SMART" id="SM01077">
    <property type="entry name" value="Cg6151-P"/>
    <property type="match status" value="1"/>
</dbReference>
<organism evidence="7 8">
    <name type="scientific">Bugula neritina</name>
    <name type="common">Brown bryozoan</name>
    <name type="synonym">Sertularia neritina</name>
    <dbReference type="NCBI Taxonomy" id="10212"/>
    <lineage>
        <taxon>Eukaryota</taxon>
        <taxon>Metazoa</taxon>
        <taxon>Spiralia</taxon>
        <taxon>Lophotrochozoa</taxon>
        <taxon>Bryozoa</taxon>
        <taxon>Gymnolaemata</taxon>
        <taxon>Cheilostomatida</taxon>
        <taxon>Flustrina</taxon>
        <taxon>Buguloidea</taxon>
        <taxon>Bugulidae</taxon>
        <taxon>Bugula</taxon>
    </lineage>
</organism>
<comment type="similarity">
    <text evidence="2">Belongs to the calcium channel flower family.</text>
</comment>
<sequence>MMQEEKGDLPEQQQTQPWWFKWAQKTACVISGIICAVTGIVVCITLHPLCIVAGVFQVMIGALMVILEAPCCCAYLDFIDKITKFSENRPHWQKAVIYCVLPILPIALCHGVTNILGLHSCYFMWTVICLPIFGTKTINIVLAAIHHHYANQWIITMKFMLTYIFLFYALHGISLLAIYEEITVFTLYVNCHNKYLSLAFVTMLTAERLVTGSIMYVC</sequence>
<dbReference type="OrthoDB" id="9934994at2759"/>
<accession>A0A7J7J0H1</accession>
<evidence type="ECO:0000256" key="1">
    <source>
        <dbReference type="ARBA" id="ARBA00004127"/>
    </source>
</evidence>
<feature type="transmembrane region" description="Helical" evidence="6">
    <location>
        <begin position="122"/>
        <end position="145"/>
    </location>
</feature>
<keyword evidence="3 6" id="KW-0812">Transmembrane</keyword>
<evidence type="ECO:0000256" key="6">
    <source>
        <dbReference type="SAM" id="Phobius"/>
    </source>
</evidence>
<evidence type="ECO:0000313" key="7">
    <source>
        <dbReference type="EMBL" id="KAF6019679.1"/>
    </source>
</evidence>
<evidence type="ECO:0000256" key="4">
    <source>
        <dbReference type="ARBA" id="ARBA00022989"/>
    </source>
</evidence>
<feature type="transmembrane region" description="Helical" evidence="6">
    <location>
        <begin position="96"/>
        <end position="116"/>
    </location>
</feature>
<keyword evidence="4 6" id="KW-1133">Transmembrane helix</keyword>
<dbReference type="GO" id="GO:0016020">
    <property type="term" value="C:membrane"/>
    <property type="evidence" value="ECO:0007669"/>
    <property type="project" value="InterPro"/>
</dbReference>
<feature type="transmembrane region" description="Helical" evidence="6">
    <location>
        <begin position="27"/>
        <end position="49"/>
    </location>
</feature>
<dbReference type="PANTHER" id="PTHR13314">
    <property type="entry name" value="CALCIUM CHANNEL FLOWER HOMOLOG"/>
    <property type="match status" value="1"/>
</dbReference>